<reference evidence="1" key="1">
    <citation type="submission" date="2014-09" db="EMBL/GenBank/DDBJ databases">
        <authorList>
            <person name="Magalhaes I.L.F."/>
            <person name="Oliveira U."/>
            <person name="Santos F.R."/>
            <person name="Vidigal T.H.D.A."/>
            <person name="Brescovit A.D."/>
            <person name="Santos A.J."/>
        </authorList>
    </citation>
    <scope>NUCLEOTIDE SEQUENCE</scope>
    <source>
        <tissue evidence="1">Shoot tissue taken approximately 20 cm above the soil surface</tissue>
    </source>
</reference>
<organism evidence="1">
    <name type="scientific">Arundo donax</name>
    <name type="common">Giant reed</name>
    <name type="synonym">Donax arundinaceus</name>
    <dbReference type="NCBI Taxonomy" id="35708"/>
    <lineage>
        <taxon>Eukaryota</taxon>
        <taxon>Viridiplantae</taxon>
        <taxon>Streptophyta</taxon>
        <taxon>Embryophyta</taxon>
        <taxon>Tracheophyta</taxon>
        <taxon>Spermatophyta</taxon>
        <taxon>Magnoliopsida</taxon>
        <taxon>Liliopsida</taxon>
        <taxon>Poales</taxon>
        <taxon>Poaceae</taxon>
        <taxon>PACMAD clade</taxon>
        <taxon>Arundinoideae</taxon>
        <taxon>Arundineae</taxon>
        <taxon>Arundo</taxon>
    </lineage>
</organism>
<protein>
    <submittedName>
        <fullName evidence="1">Uncharacterized protein</fullName>
    </submittedName>
</protein>
<name>A0A0A9H8Z9_ARUDO</name>
<evidence type="ECO:0000313" key="1">
    <source>
        <dbReference type="EMBL" id="JAE31331.1"/>
    </source>
</evidence>
<sequence>MLSVLRFFLSRNMIVVGREWLNKSVYGARFFFTHVRKCSLKLPLFLFVTWSGCLIEFLDSSQTTKNNV</sequence>
<proteinExistence type="predicted"/>
<dbReference type="EMBL" id="GBRH01166565">
    <property type="protein sequence ID" value="JAE31331.1"/>
    <property type="molecule type" value="Transcribed_RNA"/>
</dbReference>
<accession>A0A0A9H8Z9</accession>
<reference evidence="1" key="2">
    <citation type="journal article" date="2015" name="Data Brief">
        <title>Shoot transcriptome of the giant reed, Arundo donax.</title>
        <authorList>
            <person name="Barrero R.A."/>
            <person name="Guerrero F.D."/>
            <person name="Moolhuijzen P."/>
            <person name="Goolsby J.A."/>
            <person name="Tidwell J."/>
            <person name="Bellgard S.E."/>
            <person name="Bellgard M.I."/>
        </authorList>
    </citation>
    <scope>NUCLEOTIDE SEQUENCE</scope>
    <source>
        <tissue evidence="1">Shoot tissue taken approximately 20 cm above the soil surface</tissue>
    </source>
</reference>
<dbReference type="AlphaFoldDB" id="A0A0A9H8Z9"/>